<dbReference type="Proteomes" id="UP000253594">
    <property type="component" value="Unassembled WGS sequence"/>
</dbReference>
<accession>A0A367LTR3</accession>
<keyword evidence="1" id="KW-0808">Transferase</keyword>
<organism evidence="1 2">
    <name type="scientific">Pseudomonas aeruginosa</name>
    <dbReference type="NCBI Taxonomy" id="287"/>
    <lineage>
        <taxon>Bacteria</taxon>
        <taxon>Pseudomonadati</taxon>
        <taxon>Pseudomonadota</taxon>
        <taxon>Gammaproteobacteria</taxon>
        <taxon>Pseudomonadales</taxon>
        <taxon>Pseudomonadaceae</taxon>
        <taxon>Pseudomonas</taxon>
    </lineage>
</organism>
<proteinExistence type="predicted"/>
<evidence type="ECO:0000313" key="1">
    <source>
        <dbReference type="EMBL" id="RCI64451.1"/>
    </source>
</evidence>
<protein>
    <submittedName>
        <fullName evidence="1">PAS domain-containing sensor histidine kinase</fullName>
    </submittedName>
</protein>
<dbReference type="SUPFAM" id="SSF55785">
    <property type="entry name" value="PYP-like sensor domain (PAS domain)"/>
    <property type="match status" value="1"/>
</dbReference>
<sequence>TQWNQEASQLSGTSLDDAVNQPVFLAFPSLKPFLPQLTRAAEKHSVERVERVTWALIDTPRHYALTFYPLMGGTGRGAVIRI</sequence>
<dbReference type="GO" id="GO:0016301">
    <property type="term" value="F:kinase activity"/>
    <property type="evidence" value="ECO:0007669"/>
    <property type="project" value="UniProtKB-KW"/>
</dbReference>
<keyword evidence="1" id="KW-0418">Kinase</keyword>
<dbReference type="AlphaFoldDB" id="A0A367LTR3"/>
<feature type="non-terminal residue" evidence="1">
    <location>
        <position position="82"/>
    </location>
</feature>
<evidence type="ECO:0000313" key="2">
    <source>
        <dbReference type="Proteomes" id="UP000253594"/>
    </source>
</evidence>
<reference evidence="1 2" key="1">
    <citation type="submission" date="2018-07" db="EMBL/GenBank/DDBJ databases">
        <title>Mechanisms of high-level aminoglycoside resistance among Gram-negative pathogens in Brazil.</title>
        <authorList>
            <person name="Ballaben A.S."/>
            <person name="Darini A.L.C."/>
            <person name="Doi Y."/>
        </authorList>
    </citation>
    <scope>NUCLEOTIDE SEQUENCE [LARGE SCALE GENOMIC DNA]</scope>
    <source>
        <strain evidence="1 2">B2-305</strain>
    </source>
</reference>
<gene>
    <name evidence="1" type="ORF">DT376_44910</name>
</gene>
<dbReference type="EMBL" id="QORE01004080">
    <property type="protein sequence ID" value="RCI64451.1"/>
    <property type="molecule type" value="Genomic_DNA"/>
</dbReference>
<feature type="non-terminal residue" evidence="1">
    <location>
        <position position="1"/>
    </location>
</feature>
<dbReference type="Gene3D" id="3.30.450.20">
    <property type="entry name" value="PAS domain"/>
    <property type="match status" value="1"/>
</dbReference>
<dbReference type="InterPro" id="IPR035965">
    <property type="entry name" value="PAS-like_dom_sf"/>
</dbReference>
<comment type="caution">
    <text evidence="1">The sequence shown here is derived from an EMBL/GenBank/DDBJ whole genome shotgun (WGS) entry which is preliminary data.</text>
</comment>
<name>A0A367LTR3_PSEAI</name>